<dbReference type="InterPro" id="IPR020846">
    <property type="entry name" value="MFS_dom"/>
</dbReference>
<feature type="transmembrane region" description="Helical" evidence="5">
    <location>
        <begin position="289"/>
        <end position="310"/>
    </location>
</feature>
<feature type="transmembrane region" description="Helical" evidence="5">
    <location>
        <begin position="395"/>
        <end position="414"/>
    </location>
</feature>
<feature type="transmembrane region" description="Helical" evidence="5">
    <location>
        <begin position="186"/>
        <end position="210"/>
    </location>
</feature>
<dbReference type="GO" id="GO:0016020">
    <property type="term" value="C:membrane"/>
    <property type="evidence" value="ECO:0007669"/>
    <property type="project" value="UniProtKB-SubCell"/>
</dbReference>
<feature type="transmembrane region" description="Helical" evidence="5">
    <location>
        <begin position="257"/>
        <end position="277"/>
    </location>
</feature>
<feature type="domain" description="Major facilitator superfamily (MFS) profile" evidence="6">
    <location>
        <begin position="42"/>
        <end position="552"/>
    </location>
</feature>
<feature type="transmembrane region" description="Helical" evidence="5">
    <location>
        <begin position="107"/>
        <end position="128"/>
    </location>
</feature>
<dbReference type="PROSITE" id="PS50850">
    <property type="entry name" value="MFS"/>
    <property type="match status" value="1"/>
</dbReference>
<evidence type="ECO:0000256" key="3">
    <source>
        <dbReference type="ARBA" id="ARBA00022801"/>
    </source>
</evidence>
<dbReference type="InterPro" id="IPR039461">
    <property type="entry name" value="Peptidase_M49"/>
</dbReference>
<reference evidence="7 8" key="1">
    <citation type="journal article" date="2016" name="Front. Microbiol.">
        <title>Genome and transcriptome sequences reveal the specific parasitism of the nematophagous Purpureocillium lilacinum 36-1.</title>
        <authorList>
            <person name="Xie J."/>
            <person name="Li S."/>
            <person name="Mo C."/>
            <person name="Xiao X."/>
            <person name="Peng D."/>
            <person name="Wang G."/>
            <person name="Xiao Y."/>
        </authorList>
    </citation>
    <scope>NUCLEOTIDE SEQUENCE [LARGE SCALE GENOMIC DNA]</scope>
    <source>
        <strain evidence="7 8">36-1</strain>
    </source>
</reference>
<dbReference type="Gene3D" id="3.30.540.30">
    <property type="match status" value="3"/>
</dbReference>
<evidence type="ECO:0000259" key="6">
    <source>
        <dbReference type="PROSITE" id="PS50850"/>
    </source>
</evidence>
<evidence type="ECO:0000313" key="8">
    <source>
        <dbReference type="Proteomes" id="UP000245956"/>
    </source>
</evidence>
<keyword evidence="5" id="KW-0812">Transmembrane</keyword>
<evidence type="ECO:0000256" key="4">
    <source>
        <dbReference type="SAM" id="MobiDB-lite"/>
    </source>
</evidence>
<feature type="region of interest" description="Disordered" evidence="4">
    <location>
        <begin position="1"/>
        <end position="24"/>
    </location>
</feature>
<dbReference type="GO" id="GO:0008239">
    <property type="term" value="F:dipeptidyl-peptidase activity"/>
    <property type="evidence" value="ECO:0007669"/>
    <property type="project" value="TreeGrafter"/>
</dbReference>
<evidence type="ECO:0000256" key="1">
    <source>
        <dbReference type="ARBA" id="ARBA00004141"/>
    </source>
</evidence>
<dbReference type="Gene3D" id="1.20.1250.20">
    <property type="entry name" value="MFS general substrate transporter like domains"/>
    <property type="match status" value="1"/>
</dbReference>
<dbReference type="GO" id="GO:0022857">
    <property type="term" value="F:transmembrane transporter activity"/>
    <property type="evidence" value="ECO:0007669"/>
    <property type="project" value="InterPro"/>
</dbReference>
<feature type="transmembrane region" description="Helical" evidence="5">
    <location>
        <begin position="330"/>
        <end position="353"/>
    </location>
</feature>
<dbReference type="InterPro" id="IPR036259">
    <property type="entry name" value="MFS_trans_sf"/>
</dbReference>
<dbReference type="PANTHER" id="PTHR23422:SF11">
    <property type="entry name" value="DIPEPTIDYL PEPTIDASE 3"/>
    <property type="match status" value="1"/>
</dbReference>
<evidence type="ECO:0000313" key="7">
    <source>
        <dbReference type="EMBL" id="PWI69841.1"/>
    </source>
</evidence>
<dbReference type="GO" id="GO:0046872">
    <property type="term" value="F:metal ion binding"/>
    <property type="evidence" value="ECO:0007669"/>
    <property type="project" value="UniProtKB-KW"/>
</dbReference>
<feature type="transmembrane region" description="Helical" evidence="5">
    <location>
        <begin position="426"/>
        <end position="451"/>
    </location>
</feature>
<comment type="subcellular location">
    <subcellularLocation>
        <location evidence="1">Membrane</location>
        <topology evidence="1">Multi-pass membrane protein</topology>
    </subcellularLocation>
</comment>
<protein>
    <recommendedName>
        <fullName evidence="6">Major facilitator superfamily (MFS) profile domain-containing protein</fullName>
    </recommendedName>
</protein>
<dbReference type="GO" id="GO:0005737">
    <property type="term" value="C:cytoplasm"/>
    <property type="evidence" value="ECO:0007669"/>
    <property type="project" value="TreeGrafter"/>
</dbReference>
<dbReference type="Proteomes" id="UP000245956">
    <property type="component" value="Unassembled WGS sequence"/>
</dbReference>
<dbReference type="SUPFAM" id="SSF103473">
    <property type="entry name" value="MFS general substrate transporter"/>
    <property type="match status" value="1"/>
</dbReference>
<dbReference type="CDD" id="cd17321">
    <property type="entry name" value="MFS_MMR_MDR_like"/>
    <property type="match status" value="1"/>
</dbReference>
<comment type="caution">
    <text evidence="7">The sequence shown here is derived from an EMBL/GenBank/DDBJ whole genome shotgun (WGS) entry which is preliminary data.</text>
</comment>
<keyword evidence="3" id="KW-0378">Hydrolase</keyword>
<keyword evidence="5" id="KW-0472">Membrane</keyword>
<gene>
    <name evidence="7" type="ORF">PCL_00753</name>
</gene>
<dbReference type="Pfam" id="PF07690">
    <property type="entry name" value="MFS_1"/>
    <property type="match status" value="1"/>
</dbReference>
<keyword evidence="5" id="KW-1133">Transmembrane helix</keyword>
<organism evidence="7 8">
    <name type="scientific">Purpureocillium lilacinum</name>
    <name type="common">Paecilomyces lilacinus</name>
    <dbReference type="NCBI Taxonomy" id="33203"/>
    <lineage>
        <taxon>Eukaryota</taxon>
        <taxon>Fungi</taxon>
        <taxon>Dikarya</taxon>
        <taxon>Ascomycota</taxon>
        <taxon>Pezizomycotina</taxon>
        <taxon>Sordariomycetes</taxon>
        <taxon>Hypocreomycetidae</taxon>
        <taxon>Hypocreales</taxon>
        <taxon>Ophiocordycipitaceae</taxon>
        <taxon>Purpureocillium</taxon>
    </lineage>
</organism>
<dbReference type="EMBL" id="LCWV01000011">
    <property type="protein sequence ID" value="PWI69841.1"/>
    <property type="molecule type" value="Genomic_DNA"/>
</dbReference>
<feature type="transmembrane region" description="Helical" evidence="5">
    <location>
        <begin position="217"/>
        <end position="237"/>
    </location>
</feature>
<proteinExistence type="predicted"/>
<feature type="transmembrane region" description="Helical" evidence="5">
    <location>
        <begin position="529"/>
        <end position="548"/>
    </location>
</feature>
<keyword evidence="2" id="KW-0479">Metal-binding</keyword>
<dbReference type="PANTHER" id="PTHR23422">
    <property type="entry name" value="DIPEPTIDYL PEPTIDASE III-RELATED"/>
    <property type="match status" value="1"/>
</dbReference>
<dbReference type="InterPro" id="IPR011701">
    <property type="entry name" value="MFS"/>
</dbReference>
<feature type="transmembrane region" description="Helical" evidence="5">
    <location>
        <begin position="365"/>
        <end position="389"/>
    </location>
</feature>
<evidence type="ECO:0000256" key="5">
    <source>
        <dbReference type="SAM" id="Phobius"/>
    </source>
</evidence>
<evidence type="ECO:0000256" key="2">
    <source>
        <dbReference type="ARBA" id="ARBA00022723"/>
    </source>
</evidence>
<feature type="transmembrane region" description="Helical" evidence="5">
    <location>
        <begin position="73"/>
        <end position="95"/>
    </location>
</feature>
<name>A0A2U3E5N8_PURLI</name>
<dbReference type="Pfam" id="PF03571">
    <property type="entry name" value="Peptidase_M49"/>
    <property type="match status" value="1"/>
</dbReference>
<accession>A0A2U3E5N8</accession>
<feature type="transmembrane region" description="Helical" evidence="5">
    <location>
        <begin position="39"/>
        <end position="61"/>
    </location>
</feature>
<sequence>MMKDPLAAELTVPHDSSGKSSASPSLNDLKAVTVPPKQFWLLSFGIYIGLFLSMMDASIVASSLHTIAIEYGVFVSVNWVALAYTLAECSCGVVFARVSDIVGRRNAFMAAKVLFFAFSLACGFSRTLEQLIAFRALQGVGGAGLHTRPCYMYIAIDWADAKSVIGLYSLTMVVLPEVCPDHLLEYMAGLAGVSIVVACIVGPIVGGILTQYASWRWIFWINGPICAVSTAMFLVFWPRKQDIAPTVRRSWKSFDYAGSALVIAAAVLVVFAFQNVGVAPVNIWHTAEFIAPVTVGIVCWAALFMWQYAVETKTASRIMPAFPLSLFRNRFYASGVATTLLLGFPLFVLLFSVPLRARIVSDKSALAAAAMLLPMLVASAFGCVVAVGINSKKNFLSESMFVGASLSAIGCALLTTLSERGSDGKLLGYIALAGLGGGLSITSATAIVAVNIPPGEYAPAQGIMGQARVLGGSLGIAAFSVLLHKEVAKVIVGPIPPQLYAILGGARADTPKGLHSLVQQACSRAFRGGMVASAIISGLAVLLTLVGFTRDHKDVKKQRLDLVRGDMPIHEYHMPSRNGRCSPVLGSTDHVLADQFERGSFGLMHHTFSRHVLHAAMAVHEVQVFQMGVKAQFERLTYREKRYAHHLARAAWLGTRIVLQQVSPESRAIFDFILELYCSCSGDWHSLISPDLDDENLQALLTYFATFLSNIGNYFGSGDQKFIPGVNDGVLLALAGRSCTLEDLYGEMHESVKVTPPFSLGYPSDDTQSSYYLGGKITEAEITAVSRILEQNTIFPENTRIRKRDDNTGFDVLLASVERGDLASLPLPDGKGTVRLVGGDYSDDLERVCAELTEASKWAANDRQSDFLKLYIESFQTGSLEAYRESQRIWVRDKAPRVENIFGFVEPYRDPHGVRAEFEALVAIADDVETKLLATLVQNSDTFIRRLPWATPENHGKGPFEKDLFEPPDFSSIHALAYCSSIIFPGINLPNVGRLGLSPDLYDRTKSLSQYNDIRQEDGFKNVIVANRMLAESQAKQYPFIDASEAEQFTKHKFAAYYWWVVLHELLGHGTGRMMVETTEDKFNFDTKSPPVNPITGEPISCWYKPGQTWTGVFGDLATTVDECRAELVGAYLMDDPELLGLFGFNETSEIRAEDLTYNLYQQLGIDGLRGLSNFNVQSGTWGQAHSRAHFAILKCLLLHGDGVITVAHDKPKQSLTVRVQRSKIRTHGKPALERMLLQLHMFRCTADAEGCRTYYEELSKVDKQYLDWRQTVIANKPPPMIFVHANTFLDGDNVTLKEYEPTVEGVLMSWAERAV</sequence>